<feature type="transmembrane region" description="Helical" evidence="1">
    <location>
        <begin position="7"/>
        <end position="26"/>
    </location>
</feature>
<accession>A0ABN6H0G8</accession>
<evidence type="ECO:0000313" key="2">
    <source>
        <dbReference type="EMBL" id="BCX47011.1"/>
    </source>
</evidence>
<keyword evidence="1" id="KW-0472">Membrane</keyword>
<keyword evidence="3" id="KW-1185">Reference proteome</keyword>
<evidence type="ECO:0008006" key="4">
    <source>
        <dbReference type="Google" id="ProtNLM"/>
    </source>
</evidence>
<evidence type="ECO:0000256" key="1">
    <source>
        <dbReference type="SAM" id="Phobius"/>
    </source>
</evidence>
<dbReference type="EMBL" id="AP024702">
    <property type="protein sequence ID" value="BCX47011.1"/>
    <property type="molecule type" value="Genomic_DNA"/>
</dbReference>
<keyword evidence="1" id="KW-1133">Transmembrane helix</keyword>
<dbReference type="PROSITE" id="PS51257">
    <property type="entry name" value="PROKAR_LIPOPROTEIN"/>
    <property type="match status" value="1"/>
</dbReference>
<feature type="transmembrane region" description="Helical" evidence="1">
    <location>
        <begin position="61"/>
        <end position="82"/>
    </location>
</feature>
<reference evidence="2 3" key="1">
    <citation type="submission" date="2021-06" db="EMBL/GenBank/DDBJ databases">
        <title>Complete genome of Haloferula helveola possessing various polysaccharide degrading enzymes.</title>
        <authorList>
            <person name="Takami H."/>
            <person name="Huang C."/>
            <person name="Hamasaki K."/>
        </authorList>
    </citation>
    <scope>NUCLEOTIDE SEQUENCE [LARGE SCALE GENOMIC DNA]</scope>
    <source>
        <strain evidence="2 3">CN-1</strain>
    </source>
</reference>
<feature type="transmembrane region" description="Helical" evidence="1">
    <location>
        <begin position="89"/>
        <end position="111"/>
    </location>
</feature>
<keyword evidence="1" id="KW-0812">Transmembrane</keyword>
<protein>
    <recommendedName>
        <fullName evidence="4">Tripartite tricarboxylate transporter TctB family protein</fullName>
    </recommendedName>
</protein>
<evidence type="ECO:0000313" key="3">
    <source>
        <dbReference type="Proteomes" id="UP001374893"/>
    </source>
</evidence>
<proteinExistence type="predicted"/>
<name>A0ABN6H0G8_9BACT</name>
<gene>
    <name evidence="2" type="ORF">HAHE_09190</name>
</gene>
<dbReference type="RefSeq" id="WP_338689002.1">
    <property type="nucleotide sequence ID" value="NZ_AP024702.1"/>
</dbReference>
<organism evidence="2 3">
    <name type="scientific">Haloferula helveola</name>
    <dbReference type="NCBI Taxonomy" id="490095"/>
    <lineage>
        <taxon>Bacteria</taxon>
        <taxon>Pseudomonadati</taxon>
        <taxon>Verrucomicrobiota</taxon>
        <taxon>Verrucomicrobiia</taxon>
        <taxon>Verrucomicrobiales</taxon>
        <taxon>Verrucomicrobiaceae</taxon>
        <taxon>Haloferula</taxon>
    </lineage>
</organism>
<dbReference type="Proteomes" id="UP001374893">
    <property type="component" value="Chromosome"/>
</dbReference>
<sequence length="124" mass="12883">MKSSATLNGLAITAVAACHILAGGMIDRVGEVTIRPYFSEMEGIELPLLTKWAASYIMSAWPVPVGFGLAILSSIILAGVSLTESGRRFLPVLVAFSAAAALLHLAGVWFASTLPLMGGLEIGP</sequence>